<dbReference type="Proteomes" id="UP001283361">
    <property type="component" value="Unassembled WGS sequence"/>
</dbReference>
<sequence length="74" mass="8328">MNRIPTIAVTKTTHISSLSFLFYDDRVYSTAEANCETCKSAIIVTVSSSYSGRLRGDAKEIEAYQMMKDADLRR</sequence>
<keyword evidence="2" id="KW-1185">Reference proteome</keyword>
<name>A0AAE1DIH6_9GAST</name>
<dbReference type="EMBL" id="JAWDGP010003672">
    <property type="protein sequence ID" value="KAK3771826.1"/>
    <property type="molecule type" value="Genomic_DNA"/>
</dbReference>
<reference evidence="1" key="1">
    <citation type="journal article" date="2023" name="G3 (Bethesda)">
        <title>A reference genome for the long-term kleptoplast-retaining sea slug Elysia crispata morphotype clarki.</title>
        <authorList>
            <person name="Eastman K.E."/>
            <person name="Pendleton A.L."/>
            <person name="Shaikh M.A."/>
            <person name="Suttiyut T."/>
            <person name="Ogas R."/>
            <person name="Tomko P."/>
            <person name="Gavelis G."/>
            <person name="Widhalm J.R."/>
            <person name="Wisecaver J.H."/>
        </authorList>
    </citation>
    <scope>NUCLEOTIDE SEQUENCE</scope>
    <source>
        <strain evidence="1">ECLA1</strain>
    </source>
</reference>
<organism evidence="1 2">
    <name type="scientific">Elysia crispata</name>
    <name type="common">lettuce slug</name>
    <dbReference type="NCBI Taxonomy" id="231223"/>
    <lineage>
        <taxon>Eukaryota</taxon>
        <taxon>Metazoa</taxon>
        <taxon>Spiralia</taxon>
        <taxon>Lophotrochozoa</taxon>
        <taxon>Mollusca</taxon>
        <taxon>Gastropoda</taxon>
        <taxon>Heterobranchia</taxon>
        <taxon>Euthyneura</taxon>
        <taxon>Panpulmonata</taxon>
        <taxon>Sacoglossa</taxon>
        <taxon>Placobranchoidea</taxon>
        <taxon>Plakobranchidae</taxon>
        <taxon>Elysia</taxon>
    </lineage>
</organism>
<protein>
    <submittedName>
        <fullName evidence="1">Uncharacterized protein</fullName>
    </submittedName>
</protein>
<proteinExistence type="predicted"/>
<dbReference type="AlphaFoldDB" id="A0AAE1DIH6"/>
<gene>
    <name evidence="1" type="ORF">RRG08_028734</name>
</gene>
<comment type="caution">
    <text evidence="1">The sequence shown here is derived from an EMBL/GenBank/DDBJ whole genome shotgun (WGS) entry which is preliminary data.</text>
</comment>
<evidence type="ECO:0000313" key="2">
    <source>
        <dbReference type="Proteomes" id="UP001283361"/>
    </source>
</evidence>
<evidence type="ECO:0000313" key="1">
    <source>
        <dbReference type="EMBL" id="KAK3771826.1"/>
    </source>
</evidence>
<accession>A0AAE1DIH6</accession>